<protein>
    <recommendedName>
        <fullName evidence="4">Transmembrane protein</fullName>
    </recommendedName>
</protein>
<organism evidence="2 3">
    <name type="scientific">Agrobacterium arsenijevicii</name>
    <dbReference type="NCBI Taxonomy" id="1585697"/>
    <lineage>
        <taxon>Bacteria</taxon>
        <taxon>Pseudomonadati</taxon>
        <taxon>Pseudomonadota</taxon>
        <taxon>Alphaproteobacteria</taxon>
        <taxon>Hyphomicrobiales</taxon>
        <taxon>Rhizobiaceae</taxon>
        <taxon>Rhizobium/Agrobacterium group</taxon>
        <taxon>Agrobacterium</taxon>
    </lineage>
</organism>
<feature type="transmembrane region" description="Helical" evidence="1">
    <location>
        <begin position="7"/>
        <end position="25"/>
    </location>
</feature>
<accession>A0ABR5D6R0</accession>
<evidence type="ECO:0000313" key="2">
    <source>
        <dbReference type="EMBL" id="KJF72761.1"/>
    </source>
</evidence>
<feature type="transmembrane region" description="Helical" evidence="1">
    <location>
        <begin position="45"/>
        <end position="67"/>
    </location>
</feature>
<dbReference type="RefSeq" id="WP_045019549.1">
    <property type="nucleotide sequence ID" value="NZ_CP166105.1"/>
</dbReference>
<keyword evidence="3" id="KW-1185">Reference proteome</keyword>
<feature type="transmembrane region" description="Helical" evidence="1">
    <location>
        <begin position="74"/>
        <end position="93"/>
    </location>
</feature>
<evidence type="ECO:0000313" key="3">
    <source>
        <dbReference type="Proteomes" id="UP000032564"/>
    </source>
</evidence>
<sequence>MPNLSKMLGYTILIAMLPVAFLGMVGTANEYRAIGVDAADCDGPLSVLLFAVPAMAVYGVSGSIFLYRFRRRSSLITGIICGLIFAALLWNVGGAVAEQWKNKTEAACPVEP</sequence>
<proteinExistence type="predicted"/>
<dbReference type="EMBL" id="JWIT01000008">
    <property type="protein sequence ID" value="KJF72761.1"/>
    <property type="molecule type" value="Genomic_DNA"/>
</dbReference>
<name>A0ABR5D6R0_9HYPH</name>
<keyword evidence="1" id="KW-0812">Transmembrane</keyword>
<evidence type="ECO:0008006" key="4">
    <source>
        <dbReference type="Google" id="ProtNLM"/>
    </source>
</evidence>
<gene>
    <name evidence="2" type="ORF">RP75_14420</name>
</gene>
<evidence type="ECO:0000256" key="1">
    <source>
        <dbReference type="SAM" id="Phobius"/>
    </source>
</evidence>
<comment type="caution">
    <text evidence="2">The sequence shown here is derived from an EMBL/GenBank/DDBJ whole genome shotgun (WGS) entry which is preliminary data.</text>
</comment>
<reference evidence="2 3" key="1">
    <citation type="submission" date="2014-12" db="EMBL/GenBank/DDBJ databases">
        <authorList>
            <person name="Kuzmanovic N."/>
            <person name="Pulawska J."/>
            <person name="Obradovic A."/>
        </authorList>
    </citation>
    <scope>NUCLEOTIDE SEQUENCE [LARGE SCALE GENOMIC DNA]</scope>
    <source>
        <strain evidence="2 3">KFB 330</strain>
    </source>
</reference>
<keyword evidence="1" id="KW-0472">Membrane</keyword>
<dbReference type="Proteomes" id="UP000032564">
    <property type="component" value="Unassembled WGS sequence"/>
</dbReference>
<keyword evidence="1" id="KW-1133">Transmembrane helix</keyword>